<reference evidence="10" key="1">
    <citation type="journal article" date="2022" name="Cell">
        <title>Repeat-based holocentromeres influence genome architecture and karyotype evolution.</title>
        <authorList>
            <person name="Hofstatter P.G."/>
            <person name="Thangavel G."/>
            <person name="Lux T."/>
            <person name="Neumann P."/>
            <person name="Vondrak T."/>
            <person name="Novak P."/>
            <person name="Zhang M."/>
            <person name="Costa L."/>
            <person name="Castellani M."/>
            <person name="Scott A."/>
            <person name="Toegelov H."/>
            <person name="Fuchs J."/>
            <person name="Mata-Sucre Y."/>
            <person name="Dias Y."/>
            <person name="Vanzela A.L.L."/>
            <person name="Huettel B."/>
            <person name="Almeida C.C.S."/>
            <person name="Simkova H."/>
            <person name="Souza G."/>
            <person name="Pedrosa-Harand A."/>
            <person name="Macas J."/>
            <person name="Mayer K.F.X."/>
            <person name="Houben A."/>
            <person name="Marques A."/>
        </authorList>
    </citation>
    <scope>NUCLEOTIDE SEQUENCE</scope>
    <source>
        <strain evidence="10">RhyBre1mFocal</strain>
    </source>
</reference>
<evidence type="ECO:0000256" key="5">
    <source>
        <dbReference type="ARBA" id="ARBA00023295"/>
    </source>
</evidence>
<dbReference type="EMBL" id="JAMQYH010000002">
    <property type="protein sequence ID" value="KAJ1698258.1"/>
    <property type="molecule type" value="Genomic_DNA"/>
</dbReference>
<evidence type="ECO:0000256" key="8">
    <source>
        <dbReference type="RuleBase" id="RU361120"/>
    </source>
</evidence>
<evidence type="ECO:0000313" key="10">
    <source>
        <dbReference type="EMBL" id="KAJ1698258.1"/>
    </source>
</evidence>
<dbReference type="InterPro" id="IPR010713">
    <property type="entry name" value="XET_C"/>
</dbReference>
<dbReference type="EC" id="2.4.1.207" evidence="8"/>
<evidence type="ECO:0000313" key="11">
    <source>
        <dbReference type="Proteomes" id="UP001151287"/>
    </source>
</evidence>
<keyword evidence="8" id="KW-0134">Cell wall</keyword>
<dbReference type="Pfam" id="PF06955">
    <property type="entry name" value="XET_C"/>
    <property type="match status" value="1"/>
</dbReference>
<dbReference type="InterPro" id="IPR044791">
    <property type="entry name" value="Beta-glucanase/XTH"/>
</dbReference>
<dbReference type="GO" id="GO:0016762">
    <property type="term" value="F:xyloglucan:xyloglucosyl transferase activity"/>
    <property type="evidence" value="ECO:0007669"/>
    <property type="project" value="UniProtKB-EC"/>
</dbReference>
<sequence length="280" mass="32446">MEFSIGAFVLYIVSVFSLICFTHGDNFYKDVDITWGDGRGKILENGNLISLSLDSSSGSGFKSKREYLFAKVDMQIKLVPGNSAGTVTTFYLRSMQPKHDEIDLEFLGNVSGSPYTLHTNVFTQAVGNREMQFNLWFDPTRNFHNYTILWSAHHVIILVDGIPIRDFKNNEKKGVLFPTFQPLRMYASLWNGDSWATQGGRVKTDWSKAPFVAMYRNYKVDTCNWSGGKPNCHKKPWWSYEVTGNRYKQMRWVQRKFMIYNYCDDVKRFPQGLPLECKLR</sequence>
<comment type="caution">
    <text evidence="10">The sequence shown here is derived from an EMBL/GenBank/DDBJ whole genome shotgun (WGS) entry which is preliminary data.</text>
</comment>
<evidence type="ECO:0000259" key="9">
    <source>
        <dbReference type="PROSITE" id="PS51762"/>
    </source>
</evidence>
<keyword evidence="5 8" id="KW-0326">Glycosidase</keyword>
<dbReference type="GO" id="GO:0010411">
    <property type="term" value="P:xyloglucan metabolic process"/>
    <property type="evidence" value="ECO:0007669"/>
    <property type="project" value="InterPro"/>
</dbReference>
<feature type="domain" description="GH16" evidence="9">
    <location>
        <begin position="1"/>
        <end position="215"/>
    </location>
</feature>
<dbReference type="PROSITE" id="PS01034">
    <property type="entry name" value="GH16_1"/>
    <property type="match status" value="1"/>
</dbReference>
<dbReference type="PIRSF" id="PIRSF005604">
    <property type="entry name" value="XET"/>
    <property type="match status" value="1"/>
</dbReference>
<feature type="glycosylation site" description="N-linked (GlcNAc...) asparagine" evidence="7">
    <location>
        <position position="109"/>
    </location>
</feature>
<dbReference type="PANTHER" id="PTHR31062">
    <property type="entry name" value="XYLOGLUCAN ENDOTRANSGLUCOSYLASE/HYDROLASE PROTEIN 8-RELATED"/>
    <property type="match status" value="1"/>
</dbReference>
<evidence type="ECO:0000256" key="1">
    <source>
        <dbReference type="ARBA" id="ARBA00022679"/>
    </source>
</evidence>
<keyword evidence="8" id="KW-0964">Secreted</keyword>
<comment type="similarity">
    <text evidence="8">Belongs to the glycosyl hydrolase 16 family.</text>
</comment>
<evidence type="ECO:0000256" key="4">
    <source>
        <dbReference type="ARBA" id="ARBA00023180"/>
    </source>
</evidence>
<comment type="PTM">
    <text evidence="8">Contains at least one intrachain disulfide bond essential for its enzymatic activity.</text>
</comment>
<gene>
    <name evidence="10" type="ORF">LUZ63_006770</name>
</gene>
<dbReference type="Pfam" id="PF00722">
    <property type="entry name" value="Glyco_hydro_16"/>
    <property type="match status" value="1"/>
</dbReference>
<dbReference type="SUPFAM" id="SSF49899">
    <property type="entry name" value="Concanavalin A-like lectins/glucanases"/>
    <property type="match status" value="1"/>
</dbReference>
<dbReference type="OrthoDB" id="4781at2759"/>
<proteinExistence type="inferred from homology"/>
<keyword evidence="11" id="KW-1185">Reference proteome</keyword>
<keyword evidence="8" id="KW-0961">Cell wall biogenesis/degradation</keyword>
<comment type="function">
    <text evidence="8">Catalyzes xyloglucan endohydrolysis (XEH) and/or endotransglycosylation (XET). Cleaves and religates xyloglucan polymers, an essential constituent of the primary cell wall, and thereby participates in cell wall construction of growing tissues.</text>
</comment>
<organism evidence="10 11">
    <name type="scientific">Rhynchospora breviuscula</name>
    <dbReference type="NCBI Taxonomy" id="2022672"/>
    <lineage>
        <taxon>Eukaryota</taxon>
        <taxon>Viridiplantae</taxon>
        <taxon>Streptophyta</taxon>
        <taxon>Embryophyta</taxon>
        <taxon>Tracheophyta</taxon>
        <taxon>Spermatophyta</taxon>
        <taxon>Magnoliopsida</taxon>
        <taxon>Liliopsida</taxon>
        <taxon>Poales</taxon>
        <taxon>Cyperaceae</taxon>
        <taxon>Cyperoideae</taxon>
        <taxon>Rhynchosporeae</taxon>
        <taxon>Rhynchospora</taxon>
    </lineage>
</organism>
<evidence type="ECO:0000256" key="6">
    <source>
        <dbReference type="PIRSR" id="PIRSR005604-1"/>
    </source>
</evidence>
<dbReference type="GO" id="GO:0004553">
    <property type="term" value="F:hydrolase activity, hydrolyzing O-glycosyl compounds"/>
    <property type="evidence" value="ECO:0007669"/>
    <property type="project" value="InterPro"/>
</dbReference>
<feature type="chain" id="PRO_5040531681" description="Xyloglucan endotransglucosylase/hydrolase" evidence="8">
    <location>
        <begin position="25"/>
        <end position="280"/>
    </location>
</feature>
<evidence type="ECO:0000256" key="7">
    <source>
        <dbReference type="PIRSR" id="PIRSR005604-2"/>
    </source>
</evidence>
<comment type="subcellular location">
    <subcellularLocation>
        <location evidence="8">Secreted</location>
        <location evidence="8">Cell wall</location>
    </subcellularLocation>
    <subcellularLocation>
        <location evidence="8">Secreted</location>
        <location evidence="8">Extracellular space</location>
        <location evidence="8">Apoplast</location>
    </subcellularLocation>
</comment>
<name>A0A9Q0CQF8_9POAL</name>
<dbReference type="InterPro" id="IPR016455">
    <property type="entry name" value="XTH"/>
</dbReference>
<keyword evidence="4" id="KW-0325">Glycoprotein</keyword>
<protein>
    <recommendedName>
        <fullName evidence="8">Xyloglucan endotransglucosylase/hydrolase</fullName>
        <ecNumber evidence="8">2.4.1.207</ecNumber>
    </recommendedName>
</protein>
<feature type="active site" description="Proton donor" evidence="6">
    <location>
        <position position="105"/>
    </location>
</feature>
<keyword evidence="1 8" id="KW-0808">Transferase</keyword>
<dbReference type="AlphaFoldDB" id="A0A9Q0CQF8"/>
<dbReference type="GO" id="GO:0042546">
    <property type="term" value="P:cell wall biogenesis"/>
    <property type="evidence" value="ECO:0007669"/>
    <property type="project" value="InterPro"/>
</dbReference>
<dbReference type="InterPro" id="IPR000757">
    <property type="entry name" value="Beta-glucanase-like"/>
</dbReference>
<accession>A0A9Q0CQF8</accession>
<keyword evidence="8" id="KW-0052">Apoplast</keyword>
<feature type="active site" description="Nucleophile" evidence="6">
    <location>
        <position position="101"/>
    </location>
</feature>
<dbReference type="GO" id="GO:0071555">
    <property type="term" value="P:cell wall organization"/>
    <property type="evidence" value="ECO:0007669"/>
    <property type="project" value="UniProtKB-KW"/>
</dbReference>
<dbReference type="Gene3D" id="2.60.120.200">
    <property type="match status" value="1"/>
</dbReference>
<dbReference type="Proteomes" id="UP001151287">
    <property type="component" value="Unassembled WGS sequence"/>
</dbReference>
<dbReference type="InterPro" id="IPR008263">
    <property type="entry name" value="GH16_AS"/>
</dbReference>
<dbReference type="InterPro" id="IPR013320">
    <property type="entry name" value="ConA-like_dom_sf"/>
</dbReference>
<keyword evidence="2 8" id="KW-0378">Hydrolase</keyword>
<dbReference type="PROSITE" id="PS51762">
    <property type="entry name" value="GH16_2"/>
    <property type="match status" value="1"/>
</dbReference>
<evidence type="ECO:0000256" key="3">
    <source>
        <dbReference type="ARBA" id="ARBA00023157"/>
    </source>
</evidence>
<dbReference type="FunFam" id="2.60.120.200:FF:000025">
    <property type="entry name" value="Xyloglucan endotransglucosylase/hydrolase"/>
    <property type="match status" value="1"/>
</dbReference>
<keyword evidence="8" id="KW-0732">Signal</keyword>
<evidence type="ECO:0000256" key="2">
    <source>
        <dbReference type="ARBA" id="ARBA00022801"/>
    </source>
</evidence>
<keyword evidence="3" id="KW-1015">Disulfide bond</keyword>
<feature type="signal peptide" evidence="8">
    <location>
        <begin position="1"/>
        <end position="24"/>
    </location>
</feature>
<dbReference type="GO" id="GO:0048046">
    <property type="term" value="C:apoplast"/>
    <property type="evidence" value="ECO:0007669"/>
    <property type="project" value="UniProtKB-SubCell"/>
</dbReference>